<accession>A0ABD2Y1R3</accession>
<keyword evidence="4" id="KW-0968">Cytoplasmic vesicle</keyword>
<dbReference type="PANTHER" id="PTHR12276">
    <property type="entry name" value="EPSIN/ENT-RELATED"/>
    <property type="match status" value="1"/>
</dbReference>
<evidence type="ECO:0000256" key="5">
    <source>
        <dbReference type="PROSITE-ProRule" id="PRU00243"/>
    </source>
</evidence>
<evidence type="ECO:0000259" key="6">
    <source>
        <dbReference type="PROSITE" id="PS50942"/>
    </source>
</evidence>
<dbReference type="CDD" id="cd03571">
    <property type="entry name" value="ENTH"/>
    <property type="match status" value="1"/>
</dbReference>
<dbReference type="Gene3D" id="1.25.40.90">
    <property type="match status" value="1"/>
</dbReference>
<dbReference type="SUPFAM" id="SSF48464">
    <property type="entry name" value="ENTH/VHS domain"/>
    <property type="match status" value="1"/>
</dbReference>
<comment type="subcellular location">
    <subcellularLocation>
        <location evidence="1">Cytoplasmic vesicle</location>
        <location evidence="1">Clathrin-coated vesicle</location>
    </subcellularLocation>
    <subcellularLocation>
        <location evidence="2">Golgi apparatus</location>
    </subcellularLocation>
</comment>
<keyword evidence="5" id="KW-0812">Transmembrane</keyword>
<dbReference type="GO" id="GO:0030136">
    <property type="term" value="C:clathrin-coated vesicle"/>
    <property type="evidence" value="ECO:0007669"/>
    <property type="project" value="UniProtKB-SubCell"/>
</dbReference>
<reference evidence="7 8" key="1">
    <citation type="submission" date="2024-11" db="EMBL/GenBank/DDBJ databases">
        <title>A near-complete genome assembly of Cinchona calisaya.</title>
        <authorList>
            <person name="Lian D.C."/>
            <person name="Zhao X.W."/>
            <person name="Wei L."/>
        </authorList>
    </citation>
    <scope>NUCLEOTIDE SEQUENCE [LARGE SCALE GENOMIC DNA]</scope>
    <source>
        <tissue evidence="7">Nenye</tissue>
    </source>
</reference>
<dbReference type="Proteomes" id="UP001630127">
    <property type="component" value="Unassembled WGS sequence"/>
</dbReference>
<gene>
    <name evidence="7" type="ORF">ACH5RR_039738</name>
</gene>
<dbReference type="PANTHER" id="PTHR12276:SF45">
    <property type="entry name" value="CLATHRIN INTERACTOR 1"/>
    <property type="match status" value="1"/>
</dbReference>
<evidence type="ECO:0000313" key="8">
    <source>
        <dbReference type="Proteomes" id="UP001630127"/>
    </source>
</evidence>
<dbReference type="InterPro" id="IPR008942">
    <property type="entry name" value="ENTH_VHS"/>
</dbReference>
<dbReference type="EMBL" id="JBJUIK010000016">
    <property type="protein sequence ID" value="KAL3500645.1"/>
    <property type="molecule type" value="Genomic_DNA"/>
</dbReference>
<dbReference type="AlphaFoldDB" id="A0ABD2Y1R3"/>
<protein>
    <recommendedName>
        <fullName evidence="6">ENTH domain-containing protein</fullName>
    </recommendedName>
</protein>
<sequence>MAEIAQATKKFSECLMVMNVLWARLTEIGKNWRFVYKALAVIEYLVAQGSERASLASFDYVEPSSKDVGVNVRKKAETIVALLNNKDKLQEVRNKAVGNRHKNVFAHFVALMTLYSIVVPDMNDSFQSGDHYGGFGSTTDGYKDGDRQLLVFIVKTFDLGIFLVRLRVGLAMVLVEEIGTRMKVNK</sequence>
<feature type="transmembrane region" description="Helical" evidence="5">
    <location>
        <begin position="149"/>
        <end position="175"/>
    </location>
</feature>
<evidence type="ECO:0000256" key="2">
    <source>
        <dbReference type="ARBA" id="ARBA00004555"/>
    </source>
</evidence>
<dbReference type="GO" id="GO:0005794">
    <property type="term" value="C:Golgi apparatus"/>
    <property type="evidence" value="ECO:0007669"/>
    <property type="project" value="UniProtKB-SubCell"/>
</dbReference>
<keyword evidence="5" id="KW-0472">Membrane</keyword>
<evidence type="ECO:0000313" key="7">
    <source>
        <dbReference type="EMBL" id="KAL3500645.1"/>
    </source>
</evidence>
<dbReference type="PROSITE" id="PS50942">
    <property type="entry name" value="ENTH"/>
    <property type="match status" value="1"/>
</dbReference>
<evidence type="ECO:0000256" key="1">
    <source>
        <dbReference type="ARBA" id="ARBA00004132"/>
    </source>
</evidence>
<evidence type="ECO:0000256" key="3">
    <source>
        <dbReference type="ARBA" id="ARBA00023034"/>
    </source>
</evidence>
<dbReference type="SMART" id="SM00273">
    <property type="entry name" value="ENTH"/>
    <property type="match status" value="1"/>
</dbReference>
<comment type="caution">
    <text evidence="5">Lacks conserved residue(s) required for the propagation of feature annotation.</text>
</comment>
<keyword evidence="3" id="KW-0333">Golgi apparatus</keyword>
<dbReference type="InterPro" id="IPR013809">
    <property type="entry name" value="ENTH"/>
</dbReference>
<keyword evidence="8" id="KW-1185">Reference proteome</keyword>
<dbReference type="Pfam" id="PF01417">
    <property type="entry name" value="ENTH"/>
    <property type="match status" value="1"/>
</dbReference>
<comment type="caution">
    <text evidence="7">The sequence shown here is derived from an EMBL/GenBank/DDBJ whole genome shotgun (WGS) entry which is preliminary data.</text>
</comment>
<proteinExistence type="predicted"/>
<feature type="domain" description="ENTH" evidence="6">
    <location>
        <begin position="1"/>
        <end position="113"/>
    </location>
</feature>
<feature type="transmembrane region" description="Helical" evidence="5">
    <location>
        <begin position="103"/>
        <end position="120"/>
    </location>
</feature>
<evidence type="ECO:0000256" key="4">
    <source>
        <dbReference type="ARBA" id="ARBA00023329"/>
    </source>
</evidence>
<name>A0ABD2Y1R3_9GENT</name>
<keyword evidence="5" id="KW-1133">Transmembrane helix</keyword>
<organism evidence="7 8">
    <name type="scientific">Cinchona calisaya</name>
    <dbReference type="NCBI Taxonomy" id="153742"/>
    <lineage>
        <taxon>Eukaryota</taxon>
        <taxon>Viridiplantae</taxon>
        <taxon>Streptophyta</taxon>
        <taxon>Embryophyta</taxon>
        <taxon>Tracheophyta</taxon>
        <taxon>Spermatophyta</taxon>
        <taxon>Magnoliopsida</taxon>
        <taxon>eudicotyledons</taxon>
        <taxon>Gunneridae</taxon>
        <taxon>Pentapetalae</taxon>
        <taxon>asterids</taxon>
        <taxon>lamiids</taxon>
        <taxon>Gentianales</taxon>
        <taxon>Rubiaceae</taxon>
        <taxon>Cinchonoideae</taxon>
        <taxon>Cinchoneae</taxon>
        <taxon>Cinchona</taxon>
    </lineage>
</organism>